<dbReference type="InterPro" id="IPR004518">
    <property type="entry name" value="MazG-like_dom"/>
</dbReference>
<keyword evidence="3" id="KW-1185">Reference proteome</keyword>
<dbReference type="Gene3D" id="1.10.287.1080">
    <property type="entry name" value="MazG-like"/>
    <property type="match status" value="2"/>
</dbReference>
<comment type="caution">
    <text evidence="2">The sequence shown here is derived from an EMBL/GenBank/DDBJ whole genome shotgun (WGS) entry which is preliminary data.</text>
</comment>
<dbReference type="SUPFAM" id="SSF101386">
    <property type="entry name" value="all-alpha NTP pyrophosphatases"/>
    <property type="match status" value="1"/>
</dbReference>
<reference evidence="3" key="1">
    <citation type="journal article" date="2019" name="Int. J. Syst. Evol. Microbiol.">
        <title>The Global Catalogue of Microorganisms (GCM) 10K type strain sequencing project: providing services to taxonomists for standard genome sequencing and annotation.</title>
        <authorList>
            <consortium name="The Broad Institute Genomics Platform"/>
            <consortium name="The Broad Institute Genome Sequencing Center for Infectious Disease"/>
            <person name="Wu L."/>
            <person name="Ma J."/>
        </authorList>
    </citation>
    <scope>NUCLEOTIDE SEQUENCE [LARGE SCALE GENOMIC DNA]</scope>
    <source>
        <strain evidence="3">JCM 19015</strain>
    </source>
</reference>
<dbReference type="PANTHER" id="PTHR30522:SF0">
    <property type="entry name" value="NUCLEOSIDE TRIPHOSPHATE PYROPHOSPHOHYDROLASE"/>
    <property type="match status" value="1"/>
</dbReference>
<dbReference type="Proteomes" id="UP001500121">
    <property type="component" value="Unassembled WGS sequence"/>
</dbReference>
<dbReference type="InterPro" id="IPR011551">
    <property type="entry name" value="NTP_PyrPHydrolase_MazG"/>
</dbReference>
<dbReference type="InterPro" id="IPR048015">
    <property type="entry name" value="NTP-PPase_MazG-like_N"/>
</dbReference>
<accession>A0ABP8YS76</accession>
<protein>
    <recommendedName>
        <fullName evidence="1">NTP pyrophosphohydrolase MazG-like domain-containing protein</fullName>
    </recommendedName>
</protein>
<dbReference type="NCBIfam" id="TIGR00444">
    <property type="entry name" value="mazG"/>
    <property type="match status" value="1"/>
</dbReference>
<dbReference type="PANTHER" id="PTHR30522">
    <property type="entry name" value="NUCLEOSIDE TRIPHOSPHATE PYROPHOSPHOHYDROLASE"/>
    <property type="match status" value="1"/>
</dbReference>
<organism evidence="2 3">
    <name type="scientific">Amnibacterium soli</name>
    <dbReference type="NCBI Taxonomy" id="1282736"/>
    <lineage>
        <taxon>Bacteria</taxon>
        <taxon>Bacillati</taxon>
        <taxon>Actinomycetota</taxon>
        <taxon>Actinomycetes</taxon>
        <taxon>Micrococcales</taxon>
        <taxon>Microbacteriaceae</taxon>
        <taxon>Amnibacterium</taxon>
    </lineage>
</organism>
<sequence>MTDASELDRLVAVMARLRRPDGCPWDAEQTHGSLVRYLLEETAELVEAIETHDVPAMREELGDVLYQVLFHADLAAATPGEGFDIEDVARDTAAKMVGRHPHVFGDAEAADADAVVEVWEAQKRREKADRTSVLDGVPMAMPSLLLAEKLVGRAERAGLEVRAGVPVPDDEDALGDALLDTVIASAAKGLDAERALRSALRRFTARIREVEAQPDPEA</sequence>
<feature type="domain" description="NTP pyrophosphohydrolase MazG-like" evidence="1">
    <location>
        <begin position="29"/>
        <end position="104"/>
    </location>
</feature>
<proteinExistence type="predicted"/>
<dbReference type="Pfam" id="PF03819">
    <property type="entry name" value="MazG"/>
    <property type="match status" value="1"/>
</dbReference>
<dbReference type="RefSeq" id="WP_345479106.1">
    <property type="nucleotide sequence ID" value="NZ_BAABLP010000001.1"/>
</dbReference>
<evidence type="ECO:0000313" key="2">
    <source>
        <dbReference type="EMBL" id="GAA4736080.1"/>
    </source>
</evidence>
<gene>
    <name evidence="2" type="ORF">GCM10025783_02670</name>
</gene>
<name>A0ABP8YS76_9MICO</name>
<dbReference type="CDD" id="cd11528">
    <property type="entry name" value="NTP-PPase_MazG_Nterm"/>
    <property type="match status" value="1"/>
</dbReference>
<evidence type="ECO:0000259" key="1">
    <source>
        <dbReference type="Pfam" id="PF03819"/>
    </source>
</evidence>
<evidence type="ECO:0000313" key="3">
    <source>
        <dbReference type="Proteomes" id="UP001500121"/>
    </source>
</evidence>
<dbReference type="EMBL" id="BAABLP010000001">
    <property type="protein sequence ID" value="GAA4736080.1"/>
    <property type="molecule type" value="Genomic_DNA"/>
</dbReference>